<name>A0A6J5MK20_9CAUD</name>
<accession>A0A6J5MK20</accession>
<organism evidence="1">
    <name type="scientific">uncultured Caudovirales phage</name>
    <dbReference type="NCBI Taxonomy" id="2100421"/>
    <lineage>
        <taxon>Viruses</taxon>
        <taxon>Duplodnaviria</taxon>
        <taxon>Heunggongvirae</taxon>
        <taxon>Uroviricota</taxon>
        <taxon>Caudoviricetes</taxon>
        <taxon>Peduoviridae</taxon>
        <taxon>Maltschvirus</taxon>
        <taxon>Maltschvirus maltsch</taxon>
    </lineage>
</organism>
<proteinExistence type="predicted"/>
<reference evidence="1" key="1">
    <citation type="submission" date="2020-04" db="EMBL/GenBank/DDBJ databases">
        <authorList>
            <person name="Chiriac C."/>
            <person name="Salcher M."/>
            <person name="Ghai R."/>
            <person name="Kavagutti S V."/>
        </authorList>
    </citation>
    <scope>NUCLEOTIDE SEQUENCE</scope>
</reference>
<sequence length="135" mass="14082">MAIFMGNKVAVIVGTTTITDHVSTVSLAREIDQVEITAMLDSVQNMVGGVERPTLNLELYNDFASSSVNSLFEDALGTKLNIKLIPVSGTVTATNPSYTMSCLISSWTPVNGAVDAVASVSVSLPVTALTKSTSA</sequence>
<gene>
    <name evidence="1" type="ORF">UFOVP432_4</name>
</gene>
<dbReference type="EMBL" id="LR796487">
    <property type="protein sequence ID" value="CAB4146918.1"/>
    <property type="molecule type" value="Genomic_DNA"/>
</dbReference>
<protein>
    <submittedName>
        <fullName evidence="1">Uncharacterized protein</fullName>
    </submittedName>
</protein>
<evidence type="ECO:0000313" key="1">
    <source>
        <dbReference type="EMBL" id="CAB4146918.1"/>
    </source>
</evidence>